<dbReference type="RefSeq" id="WP_308480601.1">
    <property type="nucleotide sequence ID" value="NZ_OY726397.1"/>
</dbReference>
<evidence type="ECO:0000313" key="1">
    <source>
        <dbReference type="EMBL" id="CAJ1494993.1"/>
    </source>
</evidence>
<sequence length="149" mass="16343">MGFKRRVWIYLAVVVLAVGALVLSETVFNQTSEECVPVRELLEFNQAQAKEIEELEETSGTDAGVIEYQEWADGLAQRAGKVTDPELVSSAIRVAQLASQFATKLPQLRAETGEGAATGQKTPPIVYEMYLVNAQITEEINKLLQACPD</sequence>
<dbReference type="Proteomes" id="UP001190465">
    <property type="component" value="Chromosome"/>
</dbReference>
<keyword evidence="2" id="KW-1185">Reference proteome</keyword>
<accession>A0ABM9L951</accession>
<proteinExistence type="predicted"/>
<gene>
    <name evidence="1" type="ORF">MU0053_000234</name>
</gene>
<protein>
    <submittedName>
        <fullName evidence="1">Uncharacterized protein</fullName>
    </submittedName>
</protein>
<organism evidence="1 2">
    <name type="scientific">[Mycobacterium] burgundiense</name>
    <dbReference type="NCBI Taxonomy" id="3064286"/>
    <lineage>
        <taxon>Bacteria</taxon>
        <taxon>Bacillati</taxon>
        <taxon>Actinomycetota</taxon>
        <taxon>Actinomycetes</taxon>
        <taxon>Mycobacteriales</taxon>
        <taxon>Mycobacteriaceae</taxon>
        <taxon>Mycolicibacterium</taxon>
    </lineage>
</organism>
<name>A0ABM9L951_9MYCO</name>
<dbReference type="EMBL" id="OY726397">
    <property type="protein sequence ID" value="CAJ1494993.1"/>
    <property type="molecule type" value="Genomic_DNA"/>
</dbReference>
<evidence type="ECO:0000313" key="2">
    <source>
        <dbReference type="Proteomes" id="UP001190465"/>
    </source>
</evidence>
<reference evidence="1 2" key="1">
    <citation type="submission" date="2023-08" db="EMBL/GenBank/DDBJ databases">
        <authorList>
            <person name="Folkvardsen B D."/>
            <person name="Norman A."/>
        </authorList>
    </citation>
    <scope>NUCLEOTIDE SEQUENCE [LARGE SCALE GENOMIC DNA]</scope>
    <source>
        <strain evidence="1 2">Mu0053</strain>
    </source>
</reference>